<evidence type="ECO:0000256" key="4">
    <source>
        <dbReference type="SAM" id="Phobius"/>
    </source>
</evidence>
<dbReference type="OrthoDB" id="3687641at2759"/>
<evidence type="ECO:0000256" key="3">
    <source>
        <dbReference type="ARBA" id="ARBA00035112"/>
    </source>
</evidence>
<dbReference type="AlphaFoldDB" id="N1PIP7"/>
<keyword evidence="6" id="KW-1185">Reference proteome</keyword>
<dbReference type="STRING" id="675120.N1PIP7"/>
<evidence type="ECO:0000256" key="1">
    <source>
        <dbReference type="ARBA" id="ARBA00004685"/>
    </source>
</evidence>
<keyword evidence="4" id="KW-1133">Transmembrane helix</keyword>
<evidence type="ECO:0000313" key="6">
    <source>
        <dbReference type="Proteomes" id="UP000016933"/>
    </source>
</evidence>
<evidence type="ECO:0000256" key="2">
    <source>
        <dbReference type="ARBA" id="ARBA00023002"/>
    </source>
</evidence>
<dbReference type="EMBL" id="KB446541">
    <property type="protein sequence ID" value="EME42004.1"/>
    <property type="molecule type" value="Genomic_DNA"/>
</dbReference>
<dbReference type="GO" id="GO:0043386">
    <property type="term" value="P:mycotoxin biosynthetic process"/>
    <property type="evidence" value="ECO:0007669"/>
    <property type="project" value="InterPro"/>
</dbReference>
<dbReference type="Pfam" id="PF11807">
    <property type="entry name" value="UstYa"/>
    <property type="match status" value="1"/>
</dbReference>
<keyword evidence="4" id="KW-0472">Membrane</keyword>
<reference evidence="6" key="1">
    <citation type="journal article" date="2012" name="PLoS Genet.">
        <title>The genomes of the fungal plant pathogens Cladosporium fulvum and Dothistroma septosporum reveal adaptation to different hosts and lifestyles but also signatures of common ancestry.</title>
        <authorList>
            <person name="de Wit P.J.G.M."/>
            <person name="van der Burgt A."/>
            <person name="Oekmen B."/>
            <person name="Stergiopoulos I."/>
            <person name="Abd-Elsalam K.A."/>
            <person name="Aerts A.L."/>
            <person name="Bahkali A.H."/>
            <person name="Beenen H.G."/>
            <person name="Chettri P."/>
            <person name="Cox M.P."/>
            <person name="Datema E."/>
            <person name="de Vries R.P."/>
            <person name="Dhillon B."/>
            <person name="Ganley A.R."/>
            <person name="Griffiths S.A."/>
            <person name="Guo Y."/>
            <person name="Hamelin R.C."/>
            <person name="Henrissat B."/>
            <person name="Kabir M.S."/>
            <person name="Jashni M.K."/>
            <person name="Kema G."/>
            <person name="Klaubauf S."/>
            <person name="Lapidus A."/>
            <person name="Levasseur A."/>
            <person name="Lindquist E."/>
            <person name="Mehrabi R."/>
            <person name="Ohm R.A."/>
            <person name="Owen T.J."/>
            <person name="Salamov A."/>
            <person name="Schwelm A."/>
            <person name="Schijlen E."/>
            <person name="Sun H."/>
            <person name="van den Burg H.A."/>
            <person name="van Ham R.C.H.J."/>
            <person name="Zhang S."/>
            <person name="Goodwin S.B."/>
            <person name="Grigoriev I.V."/>
            <person name="Collemare J."/>
            <person name="Bradshaw R.E."/>
        </authorList>
    </citation>
    <scope>NUCLEOTIDE SEQUENCE [LARGE SCALE GENOMIC DNA]</scope>
    <source>
        <strain evidence="6">NZE10 / CBS 128990</strain>
    </source>
</reference>
<sequence length="247" mass="28532">MEAKERGSGYSSDDDSFNEEKLLLQGPSQSNHPQRRRCLNARTFMLVFNVILFLTGVSVWTQVGMLIKTKNLTCPVCDEVEADLRYDSPVLFQPNWAMVVPPTNVTNEIWQRLSPPGEGFVEVANEVARNLPPSRVSERRPDTHKVYGVSVFHQLHCVNMLRLNMYPEEFHWTLPGESAEQIRKHRDHCIDYLRQAIMCNADVTFEPWGEAGINGMGAIHQCRDYQKIFTWAFNQRYNRTKDVFNPV</sequence>
<dbReference type="HOGENOM" id="CLU_042941_4_1_1"/>
<keyword evidence="2" id="KW-0560">Oxidoreductase</keyword>
<comment type="pathway">
    <text evidence="1">Mycotoxin biosynthesis.</text>
</comment>
<protein>
    <submittedName>
        <fullName evidence="5">Uncharacterized protein</fullName>
    </submittedName>
</protein>
<feature type="transmembrane region" description="Helical" evidence="4">
    <location>
        <begin position="44"/>
        <end position="67"/>
    </location>
</feature>
<comment type="similarity">
    <text evidence="3">Belongs to the ustYa family.</text>
</comment>
<dbReference type="eggNOG" id="ENOG502RXIB">
    <property type="taxonomic scope" value="Eukaryota"/>
</dbReference>
<dbReference type="PANTHER" id="PTHR33365:SF11">
    <property type="entry name" value="TAT PATHWAY SIGNAL SEQUENCE"/>
    <property type="match status" value="1"/>
</dbReference>
<accession>N1PIP7</accession>
<gene>
    <name evidence="5" type="ORF">DOTSEDRAFT_25662</name>
</gene>
<reference evidence="5 6" key="2">
    <citation type="journal article" date="2012" name="PLoS Pathog.">
        <title>Diverse lifestyles and strategies of plant pathogenesis encoded in the genomes of eighteen Dothideomycetes fungi.</title>
        <authorList>
            <person name="Ohm R.A."/>
            <person name="Feau N."/>
            <person name="Henrissat B."/>
            <person name="Schoch C.L."/>
            <person name="Horwitz B.A."/>
            <person name="Barry K.W."/>
            <person name="Condon B.J."/>
            <person name="Copeland A.C."/>
            <person name="Dhillon B."/>
            <person name="Glaser F."/>
            <person name="Hesse C.N."/>
            <person name="Kosti I."/>
            <person name="LaButti K."/>
            <person name="Lindquist E.A."/>
            <person name="Lucas S."/>
            <person name="Salamov A.A."/>
            <person name="Bradshaw R.E."/>
            <person name="Ciuffetti L."/>
            <person name="Hamelin R.C."/>
            <person name="Kema G.H.J."/>
            <person name="Lawrence C."/>
            <person name="Scott J.A."/>
            <person name="Spatafora J.W."/>
            <person name="Turgeon B.G."/>
            <person name="de Wit P.J.G.M."/>
            <person name="Zhong S."/>
            <person name="Goodwin S.B."/>
            <person name="Grigoriev I.V."/>
        </authorList>
    </citation>
    <scope>NUCLEOTIDE SEQUENCE [LARGE SCALE GENOMIC DNA]</scope>
    <source>
        <strain evidence="6">NZE10 / CBS 128990</strain>
    </source>
</reference>
<keyword evidence="4" id="KW-0812">Transmembrane</keyword>
<evidence type="ECO:0000313" key="5">
    <source>
        <dbReference type="EMBL" id="EME42004.1"/>
    </source>
</evidence>
<dbReference type="GO" id="GO:0016491">
    <property type="term" value="F:oxidoreductase activity"/>
    <property type="evidence" value="ECO:0007669"/>
    <property type="project" value="UniProtKB-KW"/>
</dbReference>
<dbReference type="InterPro" id="IPR021765">
    <property type="entry name" value="UstYa-like"/>
</dbReference>
<dbReference type="Proteomes" id="UP000016933">
    <property type="component" value="Unassembled WGS sequence"/>
</dbReference>
<name>N1PIP7_DOTSN</name>
<organism evidence="5 6">
    <name type="scientific">Dothistroma septosporum (strain NZE10 / CBS 128990)</name>
    <name type="common">Red band needle blight fungus</name>
    <name type="synonym">Mycosphaerella pini</name>
    <dbReference type="NCBI Taxonomy" id="675120"/>
    <lineage>
        <taxon>Eukaryota</taxon>
        <taxon>Fungi</taxon>
        <taxon>Dikarya</taxon>
        <taxon>Ascomycota</taxon>
        <taxon>Pezizomycotina</taxon>
        <taxon>Dothideomycetes</taxon>
        <taxon>Dothideomycetidae</taxon>
        <taxon>Mycosphaerellales</taxon>
        <taxon>Mycosphaerellaceae</taxon>
        <taxon>Dothistroma</taxon>
    </lineage>
</organism>
<dbReference type="OMA" id="NGMGATH"/>
<dbReference type="PANTHER" id="PTHR33365">
    <property type="entry name" value="YALI0B05434P"/>
    <property type="match status" value="1"/>
</dbReference>
<proteinExistence type="inferred from homology"/>